<keyword evidence="3" id="KW-1185">Reference proteome</keyword>
<proteinExistence type="predicted"/>
<dbReference type="OrthoDB" id="4843499at2759"/>
<name>A0A8H3ZLD2_9PEZI</name>
<sequence>MPMTPQQVTHLNRQARRRAERAAEEMSFGKVSSEDYLMRLRSRRRPGRPYEVEEIPAAVEIEDDDDEPAAPSFESRYSSNARWSYPQNREAPPRMGATAHVPRTLAAVRARDVSSPSPIARSSTRFSAPSRGLYSERSKSQHDLLPISQHTSVTTLGPGTPSSASQSRSTFSLISPNKSVRRAASVAALSTKPDALENDGPQRRGHSRSQSTQTVNFTDGPLPRGTLQKRSSLRVLKDKIRRVASAFELRSARDDEETSEKLDLKHNKSTRSLLRYSGTRIRRRRLDTVNEET</sequence>
<feature type="compositionally biased region" description="Polar residues" evidence="1">
    <location>
        <begin position="114"/>
        <end position="127"/>
    </location>
</feature>
<feature type="compositionally biased region" description="Polar residues" evidence="1">
    <location>
        <begin position="208"/>
        <end position="217"/>
    </location>
</feature>
<accession>A0A8H3ZLD2</accession>
<comment type="caution">
    <text evidence="2">The sequence shown here is derived from an EMBL/GenBank/DDBJ whole genome shotgun (WGS) entry which is preliminary data.</text>
</comment>
<evidence type="ECO:0000313" key="2">
    <source>
        <dbReference type="EMBL" id="KAF0324129.1"/>
    </source>
</evidence>
<feature type="compositionally biased region" description="Polar residues" evidence="1">
    <location>
        <begin position="1"/>
        <end position="12"/>
    </location>
</feature>
<feature type="compositionally biased region" description="Polar residues" evidence="1">
    <location>
        <begin position="75"/>
        <end position="87"/>
    </location>
</feature>
<feature type="compositionally biased region" description="Polar residues" evidence="1">
    <location>
        <begin position="148"/>
        <end position="178"/>
    </location>
</feature>
<organism evidence="2 3">
    <name type="scientific">Colletotrichum asianum</name>
    <dbReference type="NCBI Taxonomy" id="702518"/>
    <lineage>
        <taxon>Eukaryota</taxon>
        <taxon>Fungi</taxon>
        <taxon>Dikarya</taxon>
        <taxon>Ascomycota</taxon>
        <taxon>Pezizomycotina</taxon>
        <taxon>Sordariomycetes</taxon>
        <taxon>Hypocreomycetidae</taxon>
        <taxon>Glomerellales</taxon>
        <taxon>Glomerellaceae</taxon>
        <taxon>Colletotrichum</taxon>
        <taxon>Colletotrichum gloeosporioides species complex</taxon>
    </lineage>
</organism>
<reference evidence="2 3" key="1">
    <citation type="submission" date="2019-12" db="EMBL/GenBank/DDBJ databases">
        <title>A genome sequence resource for the geographically widespread anthracnose pathogen Colletotrichum asianum.</title>
        <authorList>
            <person name="Meng Y."/>
        </authorList>
    </citation>
    <scope>NUCLEOTIDE SEQUENCE [LARGE SCALE GENOMIC DNA]</scope>
    <source>
        <strain evidence="2 3">ICMP 18580</strain>
    </source>
</reference>
<dbReference type="Proteomes" id="UP000434172">
    <property type="component" value="Unassembled WGS sequence"/>
</dbReference>
<evidence type="ECO:0000256" key="1">
    <source>
        <dbReference type="SAM" id="MobiDB-lite"/>
    </source>
</evidence>
<protein>
    <submittedName>
        <fullName evidence="2">Uncharacterized protein</fullName>
    </submittedName>
</protein>
<feature type="region of interest" description="Disordered" evidence="1">
    <location>
        <begin position="55"/>
        <end position="226"/>
    </location>
</feature>
<gene>
    <name evidence="2" type="ORF">GQ607_008559</name>
</gene>
<dbReference type="AlphaFoldDB" id="A0A8H3ZLD2"/>
<feature type="region of interest" description="Disordered" evidence="1">
    <location>
        <begin position="1"/>
        <end position="28"/>
    </location>
</feature>
<dbReference type="EMBL" id="WOWK01000046">
    <property type="protein sequence ID" value="KAF0324129.1"/>
    <property type="molecule type" value="Genomic_DNA"/>
</dbReference>
<evidence type="ECO:0000313" key="3">
    <source>
        <dbReference type="Proteomes" id="UP000434172"/>
    </source>
</evidence>